<evidence type="ECO:0000313" key="2">
    <source>
        <dbReference type="Proteomes" id="UP000660554"/>
    </source>
</evidence>
<protein>
    <submittedName>
        <fullName evidence="1">Uncharacterized protein</fullName>
    </submittedName>
</protein>
<keyword evidence="2" id="KW-1185">Reference proteome</keyword>
<dbReference type="EMBL" id="BNDV01000008">
    <property type="protein sequence ID" value="GHI14458.1"/>
    <property type="molecule type" value="Genomic_DNA"/>
</dbReference>
<dbReference type="Proteomes" id="UP000660554">
    <property type="component" value="Unassembled WGS sequence"/>
</dbReference>
<organism evidence="1 2">
    <name type="scientific">Streptomyces virginiae</name>
    <name type="common">Streptomyces cinnamonensis</name>
    <dbReference type="NCBI Taxonomy" id="1961"/>
    <lineage>
        <taxon>Bacteria</taxon>
        <taxon>Bacillati</taxon>
        <taxon>Actinomycetota</taxon>
        <taxon>Actinomycetes</taxon>
        <taxon>Kitasatosporales</taxon>
        <taxon>Streptomycetaceae</taxon>
        <taxon>Streptomyces</taxon>
    </lineage>
</organism>
<sequence>MKTRSGRTIGKAAARARRMRICPVLSVWSRMLGVHLARRTTAGLKAEAERTHDRRADVRDQSCVGVGSGHTLCWVGRLAFYDSRACPAPGFYMCLWFWQGYNATTCPRGAVLGLALMTLDFNADDALA</sequence>
<reference evidence="2" key="1">
    <citation type="submission" date="2020-09" db="EMBL/GenBank/DDBJ databases">
        <title>Whole genome shotgun sequence of Streptomyces cinnamonensis NBRC 15873.</title>
        <authorList>
            <person name="Komaki H."/>
            <person name="Tamura T."/>
        </authorList>
    </citation>
    <scope>NUCLEOTIDE SEQUENCE [LARGE SCALE GENOMIC DNA]</scope>
    <source>
        <strain evidence="2">NBRC 15873</strain>
    </source>
</reference>
<comment type="caution">
    <text evidence="1">The sequence shown here is derived from an EMBL/GenBank/DDBJ whole genome shotgun (WGS) entry which is preliminary data.</text>
</comment>
<proteinExistence type="predicted"/>
<name>A0ABQ3NNX0_STRVG</name>
<gene>
    <name evidence="1" type="ORF">Scinn_39210</name>
</gene>
<evidence type="ECO:0000313" key="1">
    <source>
        <dbReference type="EMBL" id="GHI14458.1"/>
    </source>
</evidence>
<accession>A0ABQ3NNX0</accession>